<accession>A0AAD5QUD0</accession>
<dbReference type="AlphaFoldDB" id="A0AAD5QUD0"/>
<evidence type="ECO:0000313" key="2">
    <source>
        <dbReference type="Proteomes" id="UP001196413"/>
    </source>
</evidence>
<name>A0AAD5QUD0_PARTN</name>
<keyword evidence="2" id="KW-1185">Reference proteome</keyword>
<proteinExistence type="predicted"/>
<dbReference type="EMBL" id="JAHQIW010004280">
    <property type="protein sequence ID" value="KAJ1361857.1"/>
    <property type="molecule type" value="Genomic_DNA"/>
</dbReference>
<dbReference type="Proteomes" id="UP001196413">
    <property type="component" value="Unassembled WGS sequence"/>
</dbReference>
<comment type="caution">
    <text evidence="1">The sequence shown here is derived from an EMBL/GenBank/DDBJ whole genome shotgun (WGS) entry which is preliminary data.</text>
</comment>
<evidence type="ECO:0000313" key="1">
    <source>
        <dbReference type="EMBL" id="KAJ1361857.1"/>
    </source>
</evidence>
<protein>
    <submittedName>
        <fullName evidence="1">Uncharacterized protein</fullName>
    </submittedName>
</protein>
<gene>
    <name evidence="1" type="ORF">KIN20_021221</name>
</gene>
<reference evidence="1" key="1">
    <citation type="submission" date="2021-06" db="EMBL/GenBank/DDBJ databases">
        <title>Parelaphostrongylus tenuis whole genome reference sequence.</title>
        <authorList>
            <person name="Garwood T.J."/>
            <person name="Larsen P.A."/>
            <person name="Fountain-Jones N.M."/>
            <person name="Garbe J.R."/>
            <person name="Macchietto M.G."/>
            <person name="Kania S.A."/>
            <person name="Gerhold R.W."/>
            <person name="Richards J.E."/>
            <person name="Wolf T.M."/>
        </authorList>
    </citation>
    <scope>NUCLEOTIDE SEQUENCE</scope>
    <source>
        <strain evidence="1">MNPRO001-30</strain>
        <tissue evidence="1">Meninges</tissue>
    </source>
</reference>
<organism evidence="1 2">
    <name type="scientific">Parelaphostrongylus tenuis</name>
    <name type="common">Meningeal worm</name>
    <dbReference type="NCBI Taxonomy" id="148309"/>
    <lineage>
        <taxon>Eukaryota</taxon>
        <taxon>Metazoa</taxon>
        <taxon>Ecdysozoa</taxon>
        <taxon>Nematoda</taxon>
        <taxon>Chromadorea</taxon>
        <taxon>Rhabditida</taxon>
        <taxon>Rhabditina</taxon>
        <taxon>Rhabditomorpha</taxon>
        <taxon>Strongyloidea</taxon>
        <taxon>Metastrongylidae</taxon>
        <taxon>Parelaphostrongylus</taxon>
    </lineage>
</organism>
<sequence length="156" mass="17562">MNATKRIECKEFPDSHSNGAMVVCKQRWLFAVALSKQIFIMHGINKSRKDSRDASRISSSASHLDDSFAVKPLQTHLLAIHRTQVSELAGSELALCGCVLICAHLEWTELTVITLFMLITERKHTDGPWLQNHESVLSFTFFSAMSTDTAHFRSIE</sequence>